<comment type="catalytic activity">
    <reaction evidence="1">
        <text>3',5'-cyclic CMP + H2O = CMP + H(+)</text>
        <dbReference type="Rhea" id="RHEA:72675"/>
        <dbReference type="ChEBI" id="CHEBI:15377"/>
        <dbReference type="ChEBI" id="CHEBI:15378"/>
        <dbReference type="ChEBI" id="CHEBI:58003"/>
        <dbReference type="ChEBI" id="CHEBI:60377"/>
    </reaction>
    <physiologicalReaction direction="left-to-right" evidence="1">
        <dbReference type="Rhea" id="RHEA:72676"/>
    </physiologicalReaction>
</comment>
<dbReference type="PANTHER" id="PTHR23131">
    <property type="entry name" value="ENDORIBONUCLEASE LACTB2"/>
    <property type="match status" value="1"/>
</dbReference>
<dbReference type="AlphaFoldDB" id="A0A3M8C796"/>
<dbReference type="Proteomes" id="UP000282028">
    <property type="component" value="Unassembled WGS sequence"/>
</dbReference>
<dbReference type="SUPFAM" id="SSF56281">
    <property type="entry name" value="Metallo-hydrolase/oxidoreductase"/>
    <property type="match status" value="1"/>
</dbReference>
<dbReference type="InterPro" id="IPR036866">
    <property type="entry name" value="RibonucZ/Hydroxyglut_hydro"/>
</dbReference>
<dbReference type="EMBL" id="RHHR01000028">
    <property type="protein sequence ID" value="RNB71508.1"/>
    <property type="molecule type" value="Genomic_DNA"/>
</dbReference>
<dbReference type="InterPro" id="IPR050662">
    <property type="entry name" value="Sec-metab_biosynth-thioest"/>
</dbReference>
<evidence type="ECO:0000256" key="3">
    <source>
        <dbReference type="ARBA" id="ARBA00048505"/>
    </source>
</evidence>
<gene>
    <name evidence="5" type="ORF">EDM52_14800</name>
</gene>
<evidence type="ECO:0000259" key="4">
    <source>
        <dbReference type="SMART" id="SM00849"/>
    </source>
</evidence>
<dbReference type="SMART" id="SM00849">
    <property type="entry name" value="Lactamase_B"/>
    <property type="match status" value="1"/>
</dbReference>
<keyword evidence="5" id="KW-0378">Hydrolase</keyword>
<dbReference type="InterPro" id="IPR001279">
    <property type="entry name" value="Metallo-B-lactamas"/>
</dbReference>
<keyword evidence="6" id="KW-1185">Reference proteome</keyword>
<comment type="function">
    <text evidence="2">Counteracts the endogenous Pycsar antiviral defense system. Phosphodiesterase that enables metal-dependent hydrolysis of host cyclic nucleotide Pycsar defense signals such as cCMP and cUMP.</text>
</comment>
<proteinExistence type="predicted"/>
<reference evidence="5 6" key="1">
    <citation type="submission" date="2018-10" db="EMBL/GenBank/DDBJ databases">
        <title>Phylogenomics of Brevibacillus.</title>
        <authorList>
            <person name="Dunlap C."/>
        </authorList>
    </citation>
    <scope>NUCLEOTIDE SEQUENCE [LARGE SCALE GENOMIC DNA]</scope>
    <source>
        <strain evidence="5 6">JCM 12215</strain>
    </source>
</reference>
<name>A0A3M8C796_9BACL</name>
<comment type="caution">
    <text evidence="5">The sequence shown here is derived from an EMBL/GenBank/DDBJ whole genome shotgun (WGS) entry which is preliminary data.</text>
</comment>
<sequence>MLRTSIHEDVVCVEIVLNRQGRESSVYVYLTDGMLVDTGPQNVLSEMISFYEQNTFESVVLTHSHEDHVGTASWIEQNLEVSVYIHPYGMTICSEQAAYPLYRQVAWGVREPFNAKPLTDTFHSRSTSWKVIYTPGHADDHVVLLHEETGRLLCGDLYLTAKPKVLLSFESIPQQMNSLRLVLDYSFESIYCGHAGYIASGKNMLRQKLDYLENLSGEIIHLHQRGWSAAEINDRLFEPNHLLTKVSDGEFDTMHIVTSVLRGLAPKEG</sequence>
<dbReference type="OrthoDB" id="235784at2"/>
<dbReference type="Gene3D" id="3.60.15.10">
    <property type="entry name" value="Ribonuclease Z/Hydroxyacylglutathione hydrolase-like"/>
    <property type="match status" value="1"/>
</dbReference>
<feature type="domain" description="Metallo-beta-lactamase" evidence="4">
    <location>
        <begin position="25"/>
        <end position="194"/>
    </location>
</feature>
<organism evidence="5 6">
    <name type="scientific">Brevibacillus invocatus</name>
    <dbReference type="NCBI Taxonomy" id="173959"/>
    <lineage>
        <taxon>Bacteria</taxon>
        <taxon>Bacillati</taxon>
        <taxon>Bacillota</taxon>
        <taxon>Bacilli</taxon>
        <taxon>Bacillales</taxon>
        <taxon>Paenibacillaceae</taxon>
        <taxon>Brevibacillus</taxon>
    </lineage>
</organism>
<comment type="catalytic activity">
    <reaction evidence="3">
        <text>3',5'-cyclic UMP + H2O = UMP + H(+)</text>
        <dbReference type="Rhea" id="RHEA:70575"/>
        <dbReference type="ChEBI" id="CHEBI:15377"/>
        <dbReference type="ChEBI" id="CHEBI:15378"/>
        <dbReference type="ChEBI" id="CHEBI:57865"/>
        <dbReference type="ChEBI" id="CHEBI:184387"/>
    </reaction>
    <physiologicalReaction direction="left-to-right" evidence="3">
        <dbReference type="Rhea" id="RHEA:70576"/>
    </physiologicalReaction>
</comment>
<dbReference type="Pfam" id="PF00753">
    <property type="entry name" value="Lactamase_B"/>
    <property type="match status" value="1"/>
</dbReference>
<protein>
    <submittedName>
        <fullName evidence="5">MBL fold metallo-hydrolase</fullName>
    </submittedName>
</protein>
<evidence type="ECO:0000313" key="6">
    <source>
        <dbReference type="Proteomes" id="UP000282028"/>
    </source>
</evidence>
<evidence type="ECO:0000313" key="5">
    <source>
        <dbReference type="EMBL" id="RNB71508.1"/>
    </source>
</evidence>
<evidence type="ECO:0000256" key="1">
    <source>
        <dbReference type="ARBA" id="ARBA00034221"/>
    </source>
</evidence>
<dbReference type="GO" id="GO:0016787">
    <property type="term" value="F:hydrolase activity"/>
    <property type="evidence" value="ECO:0007669"/>
    <property type="project" value="UniProtKB-KW"/>
</dbReference>
<dbReference type="RefSeq" id="WP_122909750.1">
    <property type="nucleotide sequence ID" value="NZ_CBCSBE010000007.1"/>
</dbReference>
<evidence type="ECO:0000256" key="2">
    <source>
        <dbReference type="ARBA" id="ARBA00034301"/>
    </source>
</evidence>
<accession>A0A3M8C796</accession>